<reference evidence="3" key="1">
    <citation type="submission" date="2017-04" db="EMBL/GenBank/DDBJ databases">
        <title>Comparative genomics and description of representatives of a novel lineage of planctomycetes thriving in anoxic sediments.</title>
        <authorList>
            <person name="Spring S."/>
            <person name="Bunk B."/>
            <person name="Sproer C."/>
        </authorList>
    </citation>
    <scope>NUCLEOTIDE SEQUENCE [LARGE SCALE GENOMIC DNA]</scope>
    <source>
        <strain evidence="3">ST-PulAB-D4</strain>
    </source>
</reference>
<dbReference type="EMBL" id="CP021023">
    <property type="protein sequence ID" value="ARN56993.1"/>
    <property type="molecule type" value="Genomic_DNA"/>
</dbReference>
<protein>
    <submittedName>
        <fullName evidence="2">Uncharacterized protein</fullName>
    </submittedName>
</protein>
<evidence type="ECO:0000313" key="3">
    <source>
        <dbReference type="Proteomes" id="UP000193334"/>
    </source>
</evidence>
<dbReference type="KEGG" id="pbp:STSP1_01386"/>
<evidence type="ECO:0000256" key="1">
    <source>
        <dbReference type="SAM" id="Phobius"/>
    </source>
</evidence>
<organism evidence="2 3">
    <name type="scientific">Sedimentisphaera salicampi</name>
    <dbReference type="NCBI Taxonomy" id="1941349"/>
    <lineage>
        <taxon>Bacteria</taxon>
        <taxon>Pseudomonadati</taxon>
        <taxon>Planctomycetota</taxon>
        <taxon>Phycisphaerae</taxon>
        <taxon>Sedimentisphaerales</taxon>
        <taxon>Sedimentisphaeraceae</taxon>
        <taxon>Sedimentisphaera</taxon>
    </lineage>
</organism>
<proteinExistence type="predicted"/>
<dbReference type="AlphaFoldDB" id="A0A1W6LMM6"/>
<feature type="transmembrane region" description="Helical" evidence="1">
    <location>
        <begin position="12"/>
        <end position="36"/>
    </location>
</feature>
<dbReference type="STRING" id="1941349.STSP1_01386"/>
<gene>
    <name evidence="2" type="ORF">STSP1_01386</name>
</gene>
<keyword evidence="1" id="KW-0812">Transmembrane</keyword>
<dbReference type="Proteomes" id="UP000193334">
    <property type="component" value="Chromosome"/>
</dbReference>
<keyword evidence="1" id="KW-1133">Transmembrane helix</keyword>
<name>A0A1W6LMM6_9BACT</name>
<keyword evidence="1" id="KW-0472">Membrane</keyword>
<keyword evidence="3" id="KW-1185">Reference proteome</keyword>
<evidence type="ECO:0000313" key="2">
    <source>
        <dbReference type="EMBL" id="ARN56993.1"/>
    </source>
</evidence>
<accession>A0A1W6LMM6</accession>
<sequence length="188" mass="21536">MDKSKSASKRNILLLISGLLLVAIVVLCFQAGFLIIHRKEKYICRELNEYNLPITKNQIDEEDFNVIEGVLFYPFFQPSAYRNNTAGPYGLYIQVHKANPAVNAEINHIYIKRKQGDIKLEEQDLEFSKLNGFEVLSSKEKLHLNSDGNNRLDLILSVTVTKNQKTIDDNIRFDFAAQKRTYLTGPVN</sequence>
<dbReference type="RefSeq" id="WP_085755667.1">
    <property type="nucleotide sequence ID" value="NZ_CP021023.1"/>
</dbReference>